<gene>
    <name evidence="4" type="ORF">C1O66_22035</name>
</gene>
<dbReference type="InterPro" id="IPR036291">
    <property type="entry name" value="NAD(P)-bd_dom_sf"/>
</dbReference>
<dbReference type="EMBL" id="POSP01000004">
    <property type="protein sequence ID" value="PND36377.1"/>
    <property type="molecule type" value="Genomic_DNA"/>
</dbReference>
<feature type="domain" description="NAD-dependent epimerase/dehydratase" evidence="3">
    <location>
        <begin position="169"/>
        <end position="281"/>
    </location>
</feature>
<protein>
    <submittedName>
        <fullName evidence="4">NAD-dependent dehydratase</fullName>
    </submittedName>
</protein>
<dbReference type="InterPro" id="IPR001509">
    <property type="entry name" value="Epimerase_deHydtase"/>
</dbReference>
<dbReference type="RefSeq" id="WP_102770150.1">
    <property type="nucleotide sequence ID" value="NZ_POSP01000004.1"/>
</dbReference>
<evidence type="ECO:0000313" key="4">
    <source>
        <dbReference type="EMBL" id="PND36377.1"/>
    </source>
</evidence>
<evidence type="ECO:0000259" key="3">
    <source>
        <dbReference type="Pfam" id="PF01370"/>
    </source>
</evidence>
<organism evidence="4 5">
    <name type="scientific">Kinneretia aquatilis</name>
    <dbReference type="NCBI Taxonomy" id="2070761"/>
    <lineage>
        <taxon>Bacteria</taxon>
        <taxon>Pseudomonadati</taxon>
        <taxon>Pseudomonadota</taxon>
        <taxon>Betaproteobacteria</taxon>
        <taxon>Burkholderiales</taxon>
        <taxon>Sphaerotilaceae</taxon>
        <taxon>Roseateles</taxon>
    </lineage>
</organism>
<dbReference type="Proteomes" id="UP000235916">
    <property type="component" value="Unassembled WGS sequence"/>
</dbReference>
<dbReference type="Pfam" id="PF01370">
    <property type="entry name" value="Epimerase"/>
    <property type="match status" value="2"/>
</dbReference>
<feature type="domain" description="NAD-dependent epimerase/dehydratase" evidence="3">
    <location>
        <begin position="3"/>
        <end position="131"/>
    </location>
</feature>
<dbReference type="PANTHER" id="PTHR43000">
    <property type="entry name" value="DTDP-D-GLUCOSE 4,6-DEHYDRATASE-RELATED"/>
    <property type="match status" value="1"/>
</dbReference>
<sequence>MNVLITGGAGFIGTHTTRALVVQGHTVRILDSLDPQIHGAAPQFSAELQQLADCRLGSVLSLSDCMQALDGVDAVYHMAARTGVGQSMYEIADYVSTNVLGTAVLLEAILKKKMQLHRLVLSSSRAIYGEGLYNCASHGVQHPEIRSVEAMNRGDFSMPCPHCQTAMQALPTTEDCPSAPLSVYARTKKEQEDYCDYFAKTYRLPVTTLRYFNVYGSGQSLKNPYTGVVSIFFSLLREGKALSMYESGLPIRDFVHVRDVVQANLLALSSPQAAGQKFNVGSGVPATIADIARTQAQAMKLEASLEDRGEFRVGDIFACYADLEHSRRDLGFKPQVDLLQGMEEFVAWASGQASANLYDKTVSELRAHGLFGQARRS</sequence>
<evidence type="ECO:0000313" key="5">
    <source>
        <dbReference type="Proteomes" id="UP000235916"/>
    </source>
</evidence>
<keyword evidence="5" id="KW-1185">Reference proteome</keyword>
<proteinExistence type="inferred from homology"/>
<reference evidence="4 5" key="1">
    <citation type="submission" date="2018-01" db="EMBL/GenBank/DDBJ databases">
        <title>Draft genome sequence of Paucibacter aquatile CR182 isolated from freshwater of the Nakdong River.</title>
        <authorList>
            <person name="Choi A."/>
            <person name="Chung E.J."/>
        </authorList>
    </citation>
    <scope>NUCLEOTIDE SEQUENCE [LARGE SCALE GENOMIC DNA]</scope>
    <source>
        <strain evidence="4 5">CR182</strain>
    </source>
</reference>
<dbReference type="OrthoDB" id="9769113at2"/>
<comment type="caution">
    <text evidence="4">The sequence shown here is derived from an EMBL/GenBank/DDBJ whole genome shotgun (WGS) entry which is preliminary data.</text>
</comment>
<evidence type="ECO:0000256" key="1">
    <source>
        <dbReference type="ARBA" id="ARBA00005125"/>
    </source>
</evidence>
<dbReference type="PRINTS" id="PR01713">
    <property type="entry name" value="NUCEPIMERASE"/>
</dbReference>
<comment type="similarity">
    <text evidence="2">Belongs to the NAD(P)-dependent epimerase/dehydratase family.</text>
</comment>
<dbReference type="AlphaFoldDB" id="A0A2N8KSE5"/>
<name>A0A2N8KSE5_9BURK</name>
<evidence type="ECO:0000256" key="2">
    <source>
        <dbReference type="ARBA" id="ARBA00007637"/>
    </source>
</evidence>
<dbReference type="Gene3D" id="3.40.50.720">
    <property type="entry name" value="NAD(P)-binding Rossmann-like Domain"/>
    <property type="match status" value="1"/>
</dbReference>
<comment type="pathway">
    <text evidence="1">Bacterial outer membrane biogenesis; LPS O-antigen biosynthesis.</text>
</comment>
<accession>A0A2N8KSE5</accession>
<dbReference type="SUPFAM" id="SSF51735">
    <property type="entry name" value="NAD(P)-binding Rossmann-fold domains"/>
    <property type="match status" value="1"/>
</dbReference>